<gene>
    <name evidence="1" type="ORF">HD556DRAFT_1530379</name>
</gene>
<dbReference type="PANTHER" id="PTHR33096:SF1">
    <property type="entry name" value="CXC1-LIKE CYSTEINE CLUSTER ASSOCIATED WITH KDZ TRANSPOSASES DOMAIN-CONTAINING PROTEIN"/>
    <property type="match status" value="1"/>
</dbReference>
<keyword evidence="2" id="KW-1185">Reference proteome</keyword>
<evidence type="ECO:0008006" key="3">
    <source>
        <dbReference type="Google" id="ProtNLM"/>
    </source>
</evidence>
<dbReference type="Proteomes" id="UP000719766">
    <property type="component" value="Unassembled WGS sequence"/>
</dbReference>
<dbReference type="InterPro" id="IPR040521">
    <property type="entry name" value="KDZ"/>
</dbReference>
<dbReference type="GeneID" id="64603215"/>
<dbReference type="PANTHER" id="PTHR33096">
    <property type="entry name" value="CXC2 DOMAIN-CONTAINING PROTEIN"/>
    <property type="match status" value="1"/>
</dbReference>
<dbReference type="RefSeq" id="XP_041154961.1">
    <property type="nucleotide sequence ID" value="XM_041309451.1"/>
</dbReference>
<evidence type="ECO:0000313" key="2">
    <source>
        <dbReference type="Proteomes" id="UP000719766"/>
    </source>
</evidence>
<dbReference type="Pfam" id="PF18758">
    <property type="entry name" value="KDZ"/>
    <property type="match status" value="1"/>
</dbReference>
<accession>A0A9P7AEE6</accession>
<protein>
    <recommendedName>
        <fullName evidence="3">CxC1-like cysteine cluster associated with KDZ transposases domain-containing protein</fullName>
    </recommendedName>
</protein>
<reference evidence="1" key="1">
    <citation type="journal article" date="2020" name="New Phytol.">
        <title>Comparative genomics reveals dynamic genome evolution in host specialist ectomycorrhizal fungi.</title>
        <authorList>
            <person name="Lofgren L.A."/>
            <person name="Nguyen N.H."/>
            <person name="Vilgalys R."/>
            <person name="Ruytinx J."/>
            <person name="Liao H.L."/>
            <person name="Branco S."/>
            <person name="Kuo A."/>
            <person name="LaButti K."/>
            <person name="Lipzen A."/>
            <person name="Andreopoulos W."/>
            <person name="Pangilinan J."/>
            <person name="Riley R."/>
            <person name="Hundley H."/>
            <person name="Na H."/>
            <person name="Barry K."/>
            <person name="Grigoriev I.V."/>
            <person name="Stajich J.E."/>
            <person name="Kennedy P.G."/>
        </authorList>
    </citation>
    <scope>NUCLEOTIDE SEQUENCE</scope>
    <source>
        <strain evidence="1">S12</strain>
    </source>
</reference>
<evidence type="ECO:0000313" key="1">
    <source>
        <dbReference type="EMBL" id="KAG1787638.1"/>
    </source>
</evidence>
<dbReference type="OrthoDB" id="3237105at2759"/>
<dbReference type="EMBL" id="JABBWE010000076">
    <property type="protein sequence ID" value="KAG1787638.1"/>
    <property type="molecule type" value="Genomic_DNA"/>
</dbReference>
<dbReference type="AlphaFoldDB" id="A0A9P7AEE6"/>
<proteinExistence type="predicted"/>
<name>A0A9P7AEE6_9AGAM</name>
<comment type="caution">
    <text evidence="1">The sequence shown here is derived from an EMBL/GenBank/DDBJ whole genome shotgun (WGS) entry which is preliminary data.</text>
</comment>
<sequence>MTSAGEKQHYALALIKKLFDNLPPKMTVGLLYDIGCQLHQSCVKYRLLDDAVLRWLTFAISVFHAYGHQWACQIIYHPCKCEGFGLLDGEGCECLWSTLKHLIAPLRVSGFHQRLFVLDTQVRHLDDKNLVLFGNWLSQRWNNCVKKKSIAMQALHELSVDETHVRQEWKSQCEHQTRPLPRRSKTSNDKEISKILSLEKSLGELDRSLRHMEIQLCMGNVDNLVDYKLRLIQERAHRSKLADTLSRWKTQLGISQRTNLDQLCHNVYLQVRLDAQALKTCIHE</sequence>
<organism evidence="1 2">
    <name type="scientific">Suillus plorans</name>
    <dbReference type="NCBI Taxonomy" id="116603"/>
    <lineage>
        <taxon>Eukaryota</taxon>
        <taxon>Fungi</taxon>
        <taxon>Dikarya</taxon>
        <taxon>Basidiomycota</taxon>
        <taxon>Agaricomycotina</taxon>
        <taxon>Agaricomycetes</taxon>
        <taxon>Agaricomycetidae</taxon>
        <taxon>Boletales</taxon>
        <taxon>Suillineae</taxon>
        <taxon>Suillaceae</taxon>
        <taxon>Suillus</taxon>
    </lineage>
</organism>